<feature type="compositionally biased region" description="Basic and acidic residues" evidence="1">
    <location>
        <begin position="1"/>
        <end position="13"/>
    </location>
</feature>
<evidence type="ECO:0000313" key="2">
    <source>
        <dbReference type="EMBL" id="TNC09183.1"/>
    </source>
</evidence>
<organism evidence="2 3">
    <name type="scientific">Methylobacterium terricola</name>
    <dbReference type="NCBI Taxonomy" id="2583531"/>
    <lineage>
        <taxon>Bacteria</taxon>
        <taxon>Pseudomonadati</taxon>
        <taxon>Pseudomonadota</taxon>
        <taxon>Alphaproteobacteria</taxon>
        <taxon>Hyphomicrobiales</taxon>
        <taxon>Methylobacteriaceae</taxon>
        <taxon>Methylobacterium</taxon>
    </lineage>
</organism>
<comment type="caution">
    <text evidence="2">The sequence shown here is derived from an EMBL/GenBank/DDBJ whole genome shotgun (WGS) entry which is preliminary data.</text>
</comment>
<feature type="region of interest" description="Disordered" evidence="1">
    <location>
        <begin position="1"/>
        <end position="23"/>
    </location>
</feature>
<dbReference type="OrthoDB" id="8006195at2"/>
<name>A0A5C4LA99_9HYPH</name>
<gene>
    <name evidence="2" type="ORF">FF100_26820</name>
</gene>
<dbReference type="Proteomes" id="UP000305267">
    <property type="component" value="Unassembled WGS sequence"/>
</dbReference>
<evidence type="ECO:0000256" key="1">
    <source>
        <dbReference type="SAM" id="MobiDB-lite"/>
    </source>
</evidence>
<dbReference type="EMBL" id="VDDA01000018">
    <property type="protein sequence ID" value="TNC09183.1"/>
    <property type="molecule type" value="Genomic_DNA"/>
</dbReference>
<accession>A0A5C4LA99</accession>
<evidence type="ECO:0000313" key="3">
    <source>
        <dbReference type="Proteomes" id="UP000305267"/>
    </source>
</evidence>
<proteinExistence type="predicted"/>
<keyword evidence="3" id="KW-1185">Reference proteome</keyword>
<reference evidence="2 3" key="1">
    <citation type="submission" date="2019-06" db="EMBL/GenBank/DDBJ databases">
        <title>Genome of Methylobacterium sp. 17Sr1-39.</title>
        <authorList>
            <person name="Seo T."/>
        </authorList>
    </citation>
    <scope>NUCLEOTIDE SEQUENCE [LARGE SCALE GENOMIC DNA]</scope>
    <source>
        <strain evidence="2 3">17Sr1-39</strain>
    </source>
</reference>
<dbReference type="RefSeq" id="WP_139038829.1">
    <property type="nucleotide sequence ID" value="NZ_VDDA01000018.1"/>
</dbReference>
<sequence>MKPFRENFVDPARDPGPPLGHGGTLDLHVERAFTLPEVADRLGISLRQVELHVADGSLAAIDVGRGAVRRDLRVTDVDLDAFVEARRIDARAPVGAPFKAKPDGYIARRAARLAGVGGCE</sequence>
<dbReference type="AlphaFoldDB" id="A0A5C4LA99"/>
<protein>
    <submittedName>
        <fullName evidence="2">Helix-turn-helix domain-containing protein</fullName>
    </submittedName>
</protein>